<gene>
    <name evidence="2" type="ORF">AVDCRST_MAG10-1785</name>
</gene>
<feature type="compositionally biased region" description="Basic and acidic residues" evidence="1">
    <location>
        <begin position="61"/>
        <end position="77"/>
    </location>
</feature>
<reference evidence="2" key="1">
    <citation type="submission" date="2020-02" db="EMBL/GenBank/DDBJ databases">
        <authorList>
            <person name="Meier V. D."/>
        </authorList>
    </citation>
    <scope>NUCLEOTIDE SEQUENCE</scope>
    <source>
        <strain evidence="2">AVDCRST_MAG10</strain>
    </source>
</reference>
<feature type="region of interest" description="Disordered" evidence="1">
    <location>
        <begin position="1"/>
        <end position="134"/>
    </location>
</feature>
<name>A0A6J4I5S4_9ACTN</name>
<organism evidence="2">
    <name type="scientific">uncultured Acidimicrobiales bacterium</name>
    <dbReference type="NCBI Taxonomy" id="310071"/>
    <lineage>
        <taxon>Bacteria</taxon>
        <taxon>Bacillati</taxon>
        <taxon>Actinomycetota</taxon>
        <taxon>Acidimicrobiia</taxon>
        <taxon>Acidimicrobiales</taxon>
        <taxon>environmental samples</taxon>
    </lineage>
</organism>
<feature type="non-terminal residue" evidence="2">
    <location>
        <position position="1"/>
    </location>
</feature>
<sequence length="134" mass="14542">DDDRSDRRHADAPPQRGHRQPGQRAHAVLEAQGGPGGHPPPRGLHRRLQGERGRHPPGSHPGDHHEVHPRPLAHDLRPPPGVQAGPAGLHPGRQPAARARRPRRRRALDQPGAAHRPGGASAPGRWRSPLLRVV</sequence>
<evidence type="ECO:0000313" key="2">
    <source>
        <dbReference type="EMBL" id="CAA9241166.1"/>
    </source>
</evidence>
<dbReference type="EMBL" id="CADCTB010000106">
    <property type="protein sequence ID" value="CAA9241166.1"/>
    <property type="molecule type" value="Genomic_DNA"/>
</dbReference>
<evidence type="ECO:0000256" key="1">
    <source>
        <dbReference type="SAM" id="MobiDB-lite"/>
    </source>
</evidence>
<dbReference type="GO" id="GO:0005840">
    <property type="term" value="C:ribosome"/>
    <property type="evidence" value="ECO:0007669"/>
    <property type="project" value="UniProtKB-KW"/>
</dbReference>
<feature type="non-terminal residue" evidence="2">
    <location>
        <position position="134"/>
    </location>
</feature>
<feature type="compositionally biased region" description="Basic and acidic residues" evidence="1">
    <location>
        <begin position="1"/>
        <end position="11"/>
    </location>
</feature>
<keyword evidence="2" id="KW-0689">Ribosomal protein</keyword>
<dbReference type="AlphaFoldDB" id="A0A6J4I5S4"/>
<proteinExistence type="predicted"/>
<protein>
    <submittedName>
        <fullName evidence="2">SSU ribosomal protein S8p (S15Ae)</fullName>
    </submittedName>
</protein>
<keyword evidence="2" id="KW-0687">Ribonucleoprotein</keyword>
<accession>A0A6J4I5S4</accession>